<sequence length="69" mass="7489">MRAMRGFRLAVTSFALFGYGKGPLQPPGESEDKSGNRRCPHCGGVLRARGDKSYCRRCARVTSKNPGDG</sequence>
<accession>A0A6I8LHT8</accession>
<evidence type="ECO:0000313" key="1">
    <source>
        <dbReference type="EMBL" id="VVJ16663.1"/>
    </source>
</evidence>
<keyword evidence="2" id="KW-1185">Reference proteome</keyword>
<gene>
    <name evidence="1" type="ORF">AA23TX_01684</name>
</gene>
<evidence type="ECO:0000313" key="2">
    <source>
        <dbReference type="Proteomes" id="UP000399805"/>
    </source>
</evidence>
<proteinExistence type="predicted"/>
<dbReference type="Proteomes" id="UP000399805">
    <property type="component" value="Unassembled WGS sequence"/>
</dbReference>
<dbReference type="EMBL" id="CABVGP010000001">
    <property type="protein sequence ID" value="VVJ16663.1"/>
    <property type="molecule type" value="Genomic_DNA"/>
</dbReference>
<organism evidence="1 2">
    <name type="scientific">Amycolatopsis camponoti</name>
    <dbReference type="NCBI Taxonomy" id="2606593"/>
    <lineage>
        <taxon>Bacteria</taxon>
        <taxon>Bacillati</taxon>
        <taxon>Actinomycetota</taxon>
        <taxon>Actinomycetes</taxon>
        <taxon>Pseudonocardiales</taxon>
        <taxon>Pseudonocardiaceae</taxon>
        <taxon>Amycolatopsis</taxon>
    </lineage>
</organism>
<name>A0A6I8LHT8_9PSEU</name>
<protein>
    <submittedName>
        <fullName evidence="1">Uncharacterized protein</fullName>
    </submittedName>
</protein>
<dbReference type="AlphaFoldDB" id="A0A6I8LHT8"/>
<reference evidence="1 2" key="1">
    <citation type="submission" date="2019-09" db="EMBL/GenBank/DDBJ databases">
        <authorList>
            <person name="Leyn A S."/>
        </authorList>
    </citation>
    <scope>NUCLEOTIDE SEQUENCE [LARGE SCALE GENOMIC DNA]</scope>
    <source>
        <strain evidence="1">AA231_1</strain>
    </source>
</reference>